<sequence length="571" mass="64408">MAHAPYGFDFLVRNVVGRRMFVRHLRRRSATHHASGVLREQNGVRFVLPTLGIVSSAPLSVQVDEVVDESREESRLVNPHEMDPVSKVAKNITPAMRARQFSSGTFHVSGGLLFCSSCNVPIDDVRKDSCSKHILSGSHRRKVAGKEASIVKERKLQRVVSEVFENQSTQKQHRKMELLSLVKEFCSANIPLYKLDKSSLKLYLERNLKNVGTIPSASYYLRQKYLPTVFDAHMNELKEILKKSSSLAIVCDETTDAEDRYVFNILAVDRLQESTMQDQNRHKLRALLPNSVVLDSTNYKTVSEAVISELCKYEVSFSKISAFVTDNAAYMHKAWSNSLKAVFLNAVHVTCTAHLLNLICEIWQDEFKAVNKLVVAVKKGFTACPSRKARFLHYLIAEGGPLALPPVPVVTRWNTWFEAAMYHVRQSDDYAVFVDEEAEFSSSSIVSSVITLSGCTEVKSDLECLKMYAPHLMEVLRKSETSEVKAHAVAKDLDLLTQWLRVSESSETNSTGKTALRRSHEKLQSYISEGSSARFRQPAAGFFKACQVFDPAHSRITEIDAEFVFRSIPWF</sequence>
<name>A0AAJ6QS65_9ACAR</name>
<dbReference type="PANTHER" id="PTHR32344:SF1">
    <property type="entry name" value="U1-TYPE DOMAIN-CONTAINING PROTEIN"/>
    <property type="match status" value="1"/>
</dbReference>
<accession>A0AAJ6QS65</accession>
<dbReference type="RefSeq" id="XP_003742110.1">
    <property type="nucleotide sequence ID" value="XM_003742062.1"/>
</dbReference>
<dbReference type="InterPro" id="IPR033375">
    <property type="entry name" value="Cggbp1"/>
</dbReference>
<dbReference type="InterPro" id="IPR012337">
    <property type="entry name" value="RNaseH-like_sf"/>
</dbReference>
<proteinExistence type="predicted"/>
<reference evidence="2" key="1">
    <citation type="submission" date="2025-08" db="UniProtKB">
        <authorList>
            <consortium name="RefSeq"/>
        </authorList>
    </citation>
    <scope>IDENTIFICATION</scope>
</reference>
<gene>
    <name evidence="2" type="primary">LOC100904607</name>
</gene>
<dbReference type="SUPFAM" id="SSF53098">
    <property type="entry name" value="Ribonuclease H-like"/>
    <property type="match status" value="1"/>
</dbReference>
<dbReference type="GeneID" id="100904607"/>
<evidence type="ECO:0000313" key="1">
    <source>
        <dbReference type="Proteomes" id="UP000694867"/>
    </source>
</evidence>
<organism evidence="1 2">
    <name type="scientific">Galendromus occidentalis</name>
    <name type="common">western predatory mite</name>
    <dbReference type="NCBI Taxonomy" id="34638"/>
    <lineage>
        <taxon>Eukaryota</taxon>
        <taxon>Metazoa</taxon>
        <taxon>Ecdysozoa</taxon>
        <taxon>Arthropoda</taxon>
        <taxon>Chelicerata</taxon>
        <taxon>Arachnida</taxon>
        <taxon>Acari</taxon>
        <taxon>Parasitiformes</taxon>
        <taxon>Mesostigmata</taxon>
        <taxon>Gamasina</taxon>
        <taxon>Phytoseioidea</taxon>
        <taxon>Phytoseiidae</taxon>
        <taxon>Typhlodrominae</taxon>
        <taxon>Galendromus</taxon>
    </lineage>
</organism>
<keyword evidence="1" id="KW-1185">Reference proteome</keyword>
<evidence type="ECO:0000313" key="2">
    <source>
        <dbReference type="RefSeq" id="XP_003742110.1"/>
    </source>
</evidence>
<dbReference type="PANTHER" id="PTHR32344">
    <property type="entry name" value="U1-TYPE DOMAIN-CONTAINING PROTEIN"/>
    <property type="match status" value="1"/>
</dbReference>
<dbReference type="AlphaFoldDB" id="A0AAJ6QS65"/>
<protein>
    <submittedName>
        <fullName evidence="2">Uncharacterized protein LOC100904607</fullName>
    </submittedName>
</protein>
<dbReference type="GO" id="GO:0006357">
    <property type="term" value="P:regulation of transcription by RNA polymerase II"/>
    <property type="evidence" value="ECO:0007669"/>
    <property type="project" value="InterPro"/>
</dbReference>
<dbReference type="KEGG" id="goe:100904607"/>
<dbReference type="Proteomes" id="UP000694867">
    <property type="component" value="Unplaced"/>
</dbReference>
<dbReference type="GO" id="GO:0005634">
    <property type="term" value="C:nucleus"/>
    <property type="evidence" value="ECO:0007669"/>
    <property type="project" value="InterPro"/>
</dbReference>
<dbReference type="GO" id="GO:0003690">
    <property type="term" value="F:double-stranded DNA binding"/>
    <property type="evidence" value="ECO:0007669"/>
    <property type="project" value="InterPro"/>
</dbReference>